<dbReference type="AlphaFoldDB" id="N6X3U4"/>
<feature type="domain" description="Peptidase S54 rhomboid" evidence="8">
    <location>
        <begin position="68"/>
        <end position="204"/>
    </location>
</feature>
<protein>
    <submittedName>
        <fullName evidence="9">Rhomboid family protein</fullName>
    </submittedName>
</protein>
<dbReference type="Proteomes" id="UP000013015">
    <property type="component" value="Unassembled WGS sequence"/>
</dbReference>
<dbReference type="Pfam" id="PF01694">
    <property type="entry name" value="Rhomboid"/>
    <property type="match status" value="1"/>
</dbReference>
<dbReference type="SUPFAM" id="SSF144091">
    <property type="entry name" value="Rhomboid-like"/>
    <property type="match status" value="1"/>
</dbReference>
<dbReference type="InterPro" id="IPR035952">
    <property type="entry name" value="Rhomboid-like_sf"/>
</dbReference>
<comment type="caution">
    <text evidence="9">The sequence shown here is derived from an EMBL/GenBank/DDBJ whole genome shotgun (WGS) entry which is preliminary data.</text>
</comment>
<proteinExistence type="inferred from homology"/>
<evidence type="ECO:0000256" key="2">
    <source>
        <dbReference type="ARBA" id="ARBA00009045"/>
    </source>
</evidence>
<dbReference type="eggNOG" id="COG0705">
    <property type="taxonomic scope" value="Bacteria"/>
</dbReference>
<gene>
    <name evidence="9" type="ORF">HMPREF9004_0960</name>
</gene>
<dbReference type="EMBL" id="AQHZ01000015">
    <property type="protein sequence ID" value="ENO18391.1"/>
    <property type="molecule type" value="Genomic_DNA"/>
</dbReference>
<keyword evidence="4" id="KW-0378">Hydrolase</keyword>
<dbReference type="InterPro" id="IPR050925">
    <property type="entry name" value="Rhomboid_protease_S54"/>
</dbReference>
<dbReference type="HOGENOM" id="CLU_055068_3_1_11"/>
<keyword evidence="3 7" id="KW-0812">Transmembrane</keyword>
<keyword evidence="10" id="KW-1185">Reference proteome</keyword>
<organism evidence="9 10">
    <name type="scientific">Schaalia cardiffensis F0333</name>
    <dbReference type="NCBI Taxonomy" id="888050"/>
    <lineage>
        <taxon>Bacteria</taxon>
        <taxon>Bacillati</taxon>
        <taxon>Actinomycetota</taxon>
        <taxon>Actinomycetes</taxon>
        <taxon>Actinomycetales</taxon>
        <taxon>Actinomycetaceae</taxon>
        <taxon>Schaalia</taxon>
    </lineage>
</organism>
<feature type="transmembrane region" description="Helical" evidence="7">
    <location>
        <begin position="72"/>
        <end position="96"/>
    </location>
</feature>
<feature type="transmembrane region" description="Helical" evidence="7">
    <location>
        <begin position="223"/>
        <end position="243"/>
    </location>
</feature>
<dbReference type="STRING" id="888050.HMPREF9004_0960"/>
<feature type="transmembrane region" description="Helical" evidence="7">
    <location>
        <begin position="134"/>
        <end position="155"/>
    </location>
</feature>
<dbReference type="PANTHER" id="PTHR43731:SF14">
    <property type="entry name" value="PRESENILIN-ASSOCIATED RHOMBOID-LIKE PROTEIN, MITOCHONDRIAL"/>
    <property type="match status" value="1"/>
</dbReference>
<feature type="transmembrane region" description="Helical" evidence="7">
    <location>
        <begin position="162"/>
        <end position="179"/>
    </location>
</feature>
<dbReference type="PANTHER" id="PTHR43731">
    <property type="entry name" value="RHOMBOID PROTEASE"/>
    <property type="match status" value="1"/>
</dbReference>
<evidence type="ECO:0000313" key="10">
    <source>
        <dbReference type="Proteomes" id="UP000013015"/>
    </source>
</evidence>
<feature type="transmembrane region" description="Helical" evidence="7">
    <location>
        <begin position="108"/>
        <end position="128"/>
    </location>
</feature>
<evidence type="ECO:0000259" key="8">
    <source>
        <dbReference type="Pfam" id="PF01694"/>
    </source>
</evidence>
<evidence type="ECO:0000256" key="1">
    <source>
        <dbReference type="ARBA" id="ARBA00004141"/>
    </source>
</evidence>
<feature type="transmembrane region" description="Helical" evidence="7">
    <location>
        <begin position="185"/>
        <end position="203"/>
    </location>
</feature>
<evidence type="ECO:0000256" key="5">
    <source>
        <dbReference type="ARBA" id="ARBA00022989"/>
    </source>
</evidence>
<comment type="subcellular location">
    <subcellularLocation>
        <location evidence="1">Membrane</location>
        <topology evidence="1">Multi-pass membrane protein</topology>
    </subcellularLocation>
</comment>
<evidence type="ECO:0000256" key="7">
    <source>
        <dbReference type="SAM" id="Phobius"/>
    </source>
</evidence>
<accession>N6X3U4</accession>
<dbReference type="Gene3D" id="1.20.1540.10">
    <property type="entry name" value="Rhomboid-like"/>
    <property type="match status" value="1"/>
</dbReference>
<dbReference type="InterPro" id="IPR022764">
    <property type="entry name" value="Peptidase_S54_rhomboid_dom"/>
</dbReference>
<evidence type="ECO:0000256" key="3">
    <source>
        <dbReference type="ARBA" id="ARBA00022692"/>
    </source>
</evidence>
<keyword evidence="6 7" id="KW-0472">Membrane</keyword>
<feature type="transmembrane region" description="Helical" evidence="7">
    <location>
        <begin position="33"/>
        <end position="52"/>
    </location>
</feature>
<keyword evidence="5 7" id="KW-1133">Transmembrane helix</keyword>
<evidence type="ECO:0000256" key="4">
    <source>
        <dbReference type="ARBA" id="ARBA00022801"/>
    </source>
</evidence>
<dbReference type="GO" id="GO:0004252">
    <property type="term" value="F:serine-type endopeptidase activity"/>
    <property type="evidence" value="ECO:0007669"/>
    <property type="project" value="InterPro"/>
</dbReference>
<dbReference type="PATRIC" id="fig|888050.3.peg.906"/>
<reference evidence="9 10" key="1">
    <citation type="submission" date="2013-03" db="EMBL/GenBank/DDBJ databases">
        <title>Reference genome for the Human Microbiome Project.</title>
        <authorList>
            <person name="Aqrawi P."/>
            <person name="Ayvaz T."/>
            <person name="Bess C."/>
            <person name="Blankenburg K."/>
            <person name="Coyle M."/>
            <person name="Deng J."/>
            <person name="Forbes L."/>
            <person name="Fowler G."/>
            <person name="Francisco L."/>
            <person name="Fu Q."/>
            <person name="Gibbs R."/>
            <person name="Gross S."/>
            <person name="Gubbala S."/>
            <person name="Hale W."/>
            <person name="Hemphill L."/>
            <person name="Highlander S."/>
            <person name="Hirani K."/>
            <person name="Jackson L."/>
            <person name="Jakkamsetti A."/>
            <person name="Javaid M."/>
            <person name="Jayaseelan J.C."/>
            <person name="Jiang H."/>
            <person name="Joshi V."/>
            <person name="Korchina V."/>
            <person name="Kovar C."/>
            <person name="Lara F."/>
            <person name="Lee S."/>
            <person name="Liu Y."/>
            <person name="Mata R."/>
            <person name="Mathew T."/>
            <person name="Munidasa M."/>
            <person name="Muzny D."/>
            <person name="Nazareth L."/>
            <person name="Ngo R."/>
            <person name="Nguyen L."/>
            <person name="Nguyen N."/>
            <person name="Okwuonu G."/>
            <person name="Ongeri F."/>
            <person name="Palculict T."/>
            <person name="Patil S."/>
            <person name="Petrosino J."/>
            <person name="Pham C."/>
            <person name="Pham P."/>
            <person name="Pu L.-L."/>
            <person name="Qin X."/>
            <person name="Qu J."/>
            <person name="Reid J."/>
            <person name="Ross M."/>
            <person name="Ruth R."/>
            <person name="Saada N."/>
            <person name="San Lucas F."/>
            <person name="Santibanez J."/>
            <person name="Shang Y."/>
            <person name="Simmons D."/>
            <person name="Song X.-Z."/>
            <person name="Tang L.-Y."/>
            <person name="Thornton R."/>
            <person name="Warren J."/>
            <person name="Weissenberger G."/>
            <person name="Wilczek-Boney K."/>
            <person name="Worley K."/>
            <person name="Youmans B."/>
            <person name="Zhang J."/>
            <person name="Zhang L."/>
            <person name="Zhao Z."/>
            <person name="Zhou C."/>
            <person name="Zhu D."/>
            <person name="Zhu Y."/>
        </authorList>
    </citation>
    <scope>NUCLEOTIDE SEQUENCE [LARGE SCALE GENOMIC DNA]</scope>
    <source>
        <strain evidence="9 10">F0333</strain>
    </source>
</reference>
<dbReference type="GO" id="GO:0016020">
    <property type="term" value="C:membrane"/>
    <property type="evidence" value="ECO:0007669"/>
    <property type="project" value="UniProtKB-SubCell"/>
</dbReference>
<name>N6X3U4_9ACTO</name>
<evidence type="ECO:0000256" key="6">
    <source>
        <dbReference type="ARBA" id="ARBA00023136"/>
    </source>
</evidence>
<comment type="similarity">
    <text evidence="2">Belongs to the peptidase S54 family.</text>
</comment>
<sequence>MCVACLVPTEVRALCVDCAGTPTFSRSSATPGVTKTLIGLCAFFALVGFMLPSVERLFLFSPAFAAIQPWRFLTTAFLHSGIVHLFLNMLALYWVGSPLEKIFGHWRFAAIYLLSAIGGSAFVLMWVLVQPSTVYTATVGASGAVFGLFGALFVVQREAGMDTRAVLVLVAANLAYGFIASNVSWQSHLGGLIVGALVAFLLIRQGRAKGGITAKEQESQAMLMTGAIFLGMCAFITLIYKVLFGVLS</sequence>
<evidence type="ECO:0000313" key="9">
    <source>
        <dbReference type="EMBL" id="ENO18391.1"/>
    </source>
</evidence>